<dbReference type="Proteomes" id="UP001333818">
    <property type="component" value="Unassembled WGS sequence"/>
</dbReference>
<protein>
    <submittedName>
        <fullName evidence="1">Uncharacterized protein</fullName>
    </submittedName>
</protein>
<dbReference type="AlphaFoldDB" id="A0AAW9PZS0"/>
<proteinExistence type="predicted"/>
<dbReference type="RefSeq" id="WP_330482496.1">
    <property type="nucleotide sequence ID" value="NZ_JAZBJZ010000012.1"/>
</dbReference>
<reference evidence="1" key="1">
    <citation type="submission" date="2024-01" db="EMBL/GenBank/DDBJ databases">
        <title>Bank of Algae and Cyanobacteria of the Azores (BACA) strain genomes.</title>
        <authorList>
            <person name="Luz R."/>
            <person name="Cordeiro R."/>
            <person name="Fonseca A."/>
            <person name="Goncalves V."/>
        </authorList>
    </citation>
    <scope>NUCLEOTIDE SEQUENCE</scope>
    <source>
        <strain evidence="1">BACA0141</strain>
    </source>
</reference>
<name>A0AAW9PZS0_9CYAN</name>
<keyword evidence="2" id="KW-1185">Reference proteome</keyword>
<dbReference type="EMBL" id="JAZBJZ010000012">
    <property type="protein sequence ID" value="MEE3716071.1"/>
    <property type="molecule type" value="Genomic_DNA"/>
</dbReference>
<gene>
    <name evidence="1" type="ORF">V2H45_04830</name>
</gene>
<organism evidence="1 2">
    <name type="scientific">Tumidithrix elongata BACA0141</name>
    <dbReference type="NCBI Taxonomy" id="2716417"/>
    <lineage>
        <taxon>Bacteria</taxon>
        <taxon>Bacillati</taxon>
        <taxon>Cyanobacteriota</taxon>
        <taxon>Cyanophyceae</taxon>
        <taxon>Pseudanabaenales</taxon>
        <taxon>Pseudanabaenaceae</taxon>
        <taxon>Tumidithrix</taxon>
        <taxon>Tumidithrix elongata</taxon>
    </lineage>
</organism>
<evidence type="ECO:0000313" key="2">
    <source>
        <dbReference type="Proteomes" id="UP001333818"/>
    </source>
</evidence>
<accession>A0AAW9PZS0</accession>
<evidence type="ECO:0000313" key="1">
    <source>
        <dbReference type="EMBL" id="MEE3716071.1"/>
    </source>
</evidence>
<sequence length="77" mass="8491">MEQQFKTFQSVRDAYELLQDLGASAPLVQHVKLVGEAAESLEITAMECFAIADGLICDRWGARDSASQFRQMGLPLS</sequence>
<comment type="caution">
    <text evidence="1">The sequence shown here is derived from an EMBL/GenBank/DDBJ whole genome shotgun (WGS) entry which is preliminary data.</text>
</comment>